<accession>A0A9X3ZM52</accession>
<dbReference type="RefSeq" id="WP_016533350.1">
    <property type="nucleotide sequence ID" value="NZ_AP025519.1"/>
</dbReference>
<comment type="caution">
    <text evidence="1">The sequence shown here is derived from an EMBL/GenBank/DDBJ whole genome shotgun (WGS) entry which is preliminary data.</text>
</comment>
<dbReference type="AlphaFoldDB" id="A0A9X3ZM52"/>
<dbReference type="Pfam" id="PF11363">
    <property type="entry name" value="DUF3164"/>
    <property type="match status" value="1"/>
</dbReference>
<name>A0A9X3ZM52_PASMD</name>
<proteinExistence type="predicted"/>
<reference evidence="2" key="2">
    <citation type="submission" date="2022-07" db="EMBL/GenBank/DDBJ databases">
        <title>Sequence of Pasteurella multocoda 17BRD-035.</title>
        <authorList>
            <person name="Roy Chowdhury P."/>
            <person name="Alhamami T."/>
            <person name="Trott D.J."/>
            <person name="Djordvevic S.P."/>
        </authorList>
    </citation>
    <scope>NUCLEOTIDE SEQUENCE</scope>
    <source>
        <strain evidence="2">17BRD-035</strain>
    </source>
</reference>
<reference evidence="1" key="1">
    <citation type="submission" date="2022-07" db="EMBL/GenBank/DDBJ databases">
        <title>Genome-based characterization of novel serogroup A variants of Pasteurella multocida.</title>
        <authorList>
            <person name="Prajapati A."/>
            <person name="Yogisharadhya R."/>
            <person name="Mohanty N."/>
            <person name="Chanda M."/>
            <person name="Mendem S.K."/>
            <person name="Siddaramappa S."/>
            <person name="Shivachandra S.B."/>
        </authorList>
    </citation>
    <scope>NUCLEOTIDE SEQUENCE</scope>
    <source>
        <strain evidence="1">NIVEDIPm19</strain>
    </source>
</reference>
<sequence>MSKVEMNGQVYWKNIKGNLVPDEMVKEIDKERDCLVRNFVEQAIEKQKEVRAFKTQVFDDIGAFIQLSAEKYDVQLGGRKGNVTLVSYDGEYKLMIAVQDRLTFDERIQAAKQLIDECLHEWSADARPELRSVINDAFQVDKEGNLNTARILSLRRVEIQDERWTKAMQAISDSIQIVDSKDYVRFYKRDENGNYQQISLDMARV</sequence>
<evidence type="ECO:0000313" key="3">
    <source>
        <dbReference type="Proteomes" id="UP001145481"/>
    </source>
</evidence>
<dbReference type="EMBL" id="JANJHC010000032">
    <property type="protein sequence ID" value="MDA5624078.1"/>
    <property type="molecule type" value="Genomic_DNA"/>
</dbReference>
<dbReference type="Proteomes" id="UP001145481">
    <property type="component" value="Unassembled WGS sequence"/>
</dbReference>
<evidence type="ECO:0000313" key="2">
    <source>
        <dbReference type="EMBL" id="MDT3453044.1"/>
    </source>
</evidence>
<protein>
    <submittedName>
        <fullName evidence="1">DUF3164 family protein</fullName>
    </submittedName>
</protein>
<dbReference type="EMBL" id="JANIEN010000012">
    <property type="protein sequence ID" value="MDT3453044.1"/>
    <property type="molecule type" value="Genomic_DNA"/>
</dbReference>
<dbReference type="Proteomes" id="UP001182304">
    <property type="component" value="Unassembled WGS sequence"/>
</dbReference>
<dbReference type="InterPro" id="IPR021505">
    <property type="entry name" value="Phage_B3_Orf6"/>
</dbReference>
<organism evidence="1 3">
    <name type="scientific">Pasteurella multocida</name>
    <dbReference type="NCBI Taxonomy" id="747"/>
    <lineage>
        <taxon>Bacteria</taxon>
        <taxon>Pseudomonadati</taxon>
        <taxon>Pseudomonadota</taxon>
        <taxon>Gammaproteobacteria</taxon>
        <taxon>Pasteurellales</taxon>
        <taxon>Pasteurellaceae</taxon>
        <taxon>Pasteurella</taxon>
    </lineage>
</organism>
<evidence type="ECO:0000313" key="1">
    <source>
        <dbReference type="EMBL" id="MDA5624078.1"/>
    </source>
</evidence>
<gene>
    <name evidence="1" type="ORF">NM948_11085</name>
    <name evidence="2" type="ORF">NQF69_09705</name>
</gene>